<comment type="caution">
    <text evidence="9">The sequence shown here is derived from an EMBL/GenBank/DDBJ whole genome shotgun (WGS) entry which is preliminary data.</text>
</comment>
<feature type="domain" description="Fe-S hydro-lyase tartrate dehydratase alpha-type catalytic" evidence="8">
    <location>
        <begin position="86"/>
        <end position="356"/>
    </location>
</feature>
<dbReference type="InterPro" id="IPR004646">
    <property type="entry name" value="Fe-S_hydro-lyase_TtdA-typ_cat"/>
</dbReference>
<sequence length="370" mass="39687">MKKKSMKKPIKTAAKKVAKKTVKKSAPKKAAAKKVAKKPIKKAVKKVAAKKAPVKATAKKVVATKPAAKKVVVKTLGSDTELKASLVELIRVTSAELPDDVQKVILEALEREEKNTTAEYAMNIIKANIELAKKKSQPLCQDTGTVLFFVSHPVGFSQSKFTKMLQDAVVEATKKGYLRQNSVDSLTGANSGVNLGPGHPSIHYHEHQSSKVEVKLMLKGGGCENVGAQYSLPNTALGAGRDLDGVRKVILDAVFKAQGKGCGPGVLGVTIGGDRGAGYIDSKEQLLRRVDDTNSIPSLAELETEIVSTSNKLGIGPMGFGGKTTLLGCKIGALNRLPASFFVSISYMCWAYRRQGIEIGTNNKIKKWLY</sequence>
<keyword evidence="6" id="KW-0456">Lyase</keyword>
<evidence type="ECO:0000256" key="6">
    <source>
        <dbReference type="ARBA" id="ARBA00023239"/>
    </source>
</evidence>
<feature type="region of interest" description="Disordered" evidence="7">
    <location>
        <begin position="1"/>
        <end position="35"/>
    </location>
</feature>
<dbReference type="EMBL" id="JAYGJQ010000002">
    <property type="protein sequence ID" value="MEA9358061.1"/>
    <property type="molecule type" value="Genomic_DNA"/>
</dbReference>
<evidence type="ECO:0000313" key="9">
    <source>
        <dbReference type="EMBL" id="MEA9358061.1"/>
    </source>
</evidence>
<comment type="similarity">
    <text evidence="1">Belongs to the class-I fumarase family.</text>
</comment>
<evidence type="ECO:0000256" key="5">
    <source>
        <dbReference type="ARBA" id="ARBA00023014"/>
    </source>
</evidence>
<evidence type="ECO:0000259" key="8">
    <source>
        <dbReference type="Pfam" id="PF05681"/>
    </source>
</evidence>
<evidence type="ECO:0000256" key="7">
    <source>
        <dbReference type="SAM" id="MobiDB-lite"/>
    </source>
</evidence>
<accession>A0ABU5VYB9</accession>
<name>A0ABU5VYB9_9BACT</name>
<dbReference type="PANTHER" id="PTHR43351:SF2">
    <property type="entry name" value="L(+)-TARTRATE DEHYDRATASE SUBUNIT BETA-RELATED"/>
    <property type="match status" value="1"/>
</dbReference>
<dbReference type="Pfam" id="PF05681">
    <property type="entry name" value="Fumerase"/>
    <property type="match status" value="1"/>
</dbReference>
<dbReference type="Proteomes" id="UP001302274">
    <property type="component" value="Unassembled WGS sequence"/>
</dbReference>
<evidence type="ECO:0000256" key="1">
    <source>
        <dbReference type="ARBA" id="ARBA00008876"/>
    </source>
</evidence>
<dbReference type="NCBIfam" id="TIGR00722">
    <property type="entry name" value="ttdA_fumA_fumB"/>
    <property type="match status" value="1"/>
</dbReference>
<evidence type="ECO:0000256" key="2">
    <source>
        <dbReference type="ARBA" id="ARBA00022485"/>
    </source>
</evidence>
<keyword evidence="10" id="KW-1185">Reference proteome</keyword>
<organism evidence="9 10">
    <name type="scientific">Bacteriovorax antarcticus</name>
    <dbReference type="NCBI Taxonomy" id="3088717"/>
    <lineage>
        <taxon>Bacteria</taxon>
        <taxon>Pseudomonadati</taxon>
        <taxon>Bdellovibrionota</taxon>
        <taxon>Bacteriovoracia</taxon>
        <taxon>Bacteriovoracales</taxon>
        <taxon>Bacteriovoracaceae</taxon>
        <taxon>Bacteriovorax</taxon>
    </lineage>
</organism>
<evidence type="ECO:0000313" key="10">
    <source>
        <dbReference type="Proteomes" id="UP001302274"/>
    </source>
</evidence>
<keyword evidence="3" id="KW-0479">Metal-binding</keyword>
<dbReference type="PANTHER" id="PTHR43351">
    <property type="entry name" value="L(+)-TARTRATE DEHYDRATASE SUBUNIT BETA"/>
    <property type="match status" value="1"/>
</dbReference>
<keyword evidence="4" id="KW-0408">Iron</keyword>
<evidence type="ECO:0000256" key="4">
    <source>
        <dbReference type="ARBA" id="ARBA00023004"/>
    </source>
</evidence>
<keyword evidence="5" id="KW-0411">Iron-sulfur</keyword>
<gene>
    <name evidence="9" type="ORF">SHI21_17645</name>
</gene>
<proteinExistence type="inferred from homology"/>
<keyword evidence="2" id="KW-0004">4Fe-4S</keyword>
<evidence type="ECO:0000256" key="3">
    <source>
        <dbReference type="ARBA" id="ARBA00022723"/>
    </source>
</evidence>
<reference evidence="9 10" key="1">
    <citation type="submission" date="2023-11" db="EMBL/GenBank/DDBJ databases">
        <title>A Novel Polar Bacteriovorax (B. antarcticus) Isolated from the Biocrust in Antarctica.</title>
        <authorList>
            <person name="Mun W."/>
            <person name="Choi S.Y."/>
            <person name="Mitchell R.J."/>
        </authorList>
    </citation>
    <scope>NUCLEOTIDE SEQUENCE [LARGE SCALE GENOMIC DNA]</scope>
    <source>
        <strain evidence="9 10">PP10</strain>
    </source>
</reference>
<protein>
    <submittedName>
        <fullName evidence="9">Fumarate hydratase</fullName>
    </submittedName>
</protein>